<evidence type="ECO:0000313" key="3">
    <source>
        <dbReference type="EMBL" id="KAK9702353.1"/>
    </source>
</evidence>
<evidence type="ECO:0000256" key="1">
    <source>
        <dbReference type="SAM" id="MobiDB-lite"/>
    </source>
</evidence>
<dbReference type="SUPFAM" id="SSF50978">
    <property type="entry name" value="WD40 repeat-like"/>
    <property type="match status" value="1"/>
</dbReference>
<proteinExistence type="predicted"/>
<comment type="caution">
    <text evidence="3">The sequence shown here is derived from an EMBL/GenBank/DDBJ whole genome shotgun (WGS) entry which is preliminary data.</text>
</comment>
<reference evidence="3 4" key="1">
    <citation type="submission" date="2023-04" db="EMBL/GenBank/DDBJ databases">
        <title>Genome of Basidiobolus ranarum AG-B5.</title>
        <authorList>
            <person name="Stajich J.E."/>
            <person name="Carter-House D."/>
            <person name="Gryganskyi A."/>
        </authorList>
    </citation>
    <scope>NUCLEOTIDE SEQUENCE [LARGE SCALE GENOMIC DNA]</scope>
    <source>
        <strain evidence="3 4">AG-B5</strain>
    </source>
</reference>
<evidence type="ECO:0000259" key="2">
    <source>
        <dbReference type="Pfam" id="PF21034"/>
    </source>
</evidence>
<feature type="domain" description="BCAS3 WD40" evidence="2">
    <location>
        <begin position="111"/>
        <end position="489"/>
    </location>
</feature>
<dbReference type="PANTHER" id="PTHR13268">
    <property type="entry name" value="BREAST CARCINOMA AMPLIFIED SEQUENCE 3"/>
    <property type="match status" value="1"/>
</dbReference>
<dbReference type="Gene3D" id="2.130.10.10">
    <property type="entry name" value="YVTN repeat-like/Quinoprotein amine dehydrogenase"/>
    <property type="match status" value="1"/>
</dbReference>
<dbReference type="EMBL" id="JASJQH010007733">
    <property type="protein sequence ID" value="KAK9702353.1"/>
    <property type="molecule type" value="Genomic_DNA"/>
</dbReference>
<dbReference type="InterPro" id="IPR045142">
    <property type="entry name" value="BCAS3-like"/>
</dbReference>
<gene>
    <name evidence="3" type="ORF">K7432_011285</name>
</gene>
<dbReference type="SMART" id="SM00320">
    <property type="entry name" value="WD40"/>
    <property type="match status" value="2"/>
</dbReference>
<keyword evidence="4" id="KW-1185">Reference proteome</keyword>
<evidence type="ECO:0000313" key="4">
    <source>
        <dbReference type="Proteomes" id="UP001479436"/>
    </source>
</evidence>
<dbReference type="InterPro" id="IPR015943">
    <property type="entry name" value="WD40/YVTN_repeat-like_dom_sf"/>
</dbReference>
<dbReference type="Pfam" id="PF21034">
    <property type="entry name" value="BCAS3_WD40"/>
    <property type="match status" value="1"/>
</dbReference>
<dbReference type="InterPro" id="IPR036322">
    <property type="entry name" value="WD40_repeat_dom_sf"/>
</dbReference>
<feature type="region of interest" description="Disordered" evidence="1">
    <location>
        <begin position="331"/>
        <end position="355"/>
    </location>
</feature>
<accession>A0ABR2VU59</accession>
<sequence>MSKNPNSKVGNRAEPKYLREISSFENISTLLYGISNYVSNNLPETLSRMKKGHSQQIEGSVPAQNTSHGAKQMVTNKRRPVTCASFDWIWGVFSNNSSISTKNDTSMKLQRRLCLMLGYEDGFQIWDILNVNDIREIFSYRQENQRVTCIKSLPEPRFRKNILDEFKGYRTLIAVVSEGTIDNEDYSMNRKTSKLDFFSLKTHTNIKTIEYKLEELMDIKCNDNTIVLAFKPNKLLVLSPYTLTAVTVIENGISNPMTAAPVVALGDRLLAYATSSRAPIENPSREFVDRVYQVEKAAKSMVHSVKAISGLGYKTLSSYFSGSLPQSHLNIMGPKSQGVESDAESKDNSKQDKPSGMVIVKDTSHLNHTTLVSDKPLHHFRAHNHRIAVMTFNHSGNLLATASTQGTSFKVFEINNNGLVNNIYKLSRGYTFASVEDITFSIDSKWLAVSTGRGTTHVFAINPYGGHTNVDSHIRTCIANERGRFNRRSFINKAINLTPATRLKPRVMQTESEDKSNTFCSESNINGDNGPAFGKTAPQVVFIVGSQGPQKTKCRRGSNHALPGRQKIYTFNSNGVLTLHQLHTKPISVKKKVNGRILNHQELSVNAEDIVEWDLVRGLDWAQVYNTVDAPTLGRTEGHHQSISGWILQSEILTYPAHIFPLWLSSQFDFQIYDLNRPSRDDCLNLPPTRKLNFSKENPLPYGVYQPKKTNRGSSLSEEDLEDNLLNAMDSKLEFCPVLIRSHGNTVSKELYLTEATCVEVEEPILFTTAVASTRFSATDESESDSGVICHVFEYENTDKSDGKQP</sequence>
<feature type="compositionally biased region" description="Basic and acidic residues" evidence="1">
    <location>
        <begin position="343"/>
        <end position="353"/>
    </location>
</feature>
<name>A0ABR2VU59_9FUNG</name>
<protein>
    <recommendedName>
        <fullName evidence="2">BCAS3 WD40 domain-containing protein</fullName>
    </recommendedName>
</protein>
<dbReference type="PANTHER" id="PTHR13268:SF0">
    <property type="entry name" value="BCAS3 MICROTUBULE ASSOCIATED CELL MIGRATION FACTOR"/>
    <property type="match status" value="1"/>
</dbReference>
<dbReference type="InterPro" id="IPR048382">
    <property type="entry name" value="BCAS3_WD40"/>
</dbReference>
<organism evidence="3 4">
    <name type="scientific">Basidiobolus ranarum</name>
    <dbReference type="NCBI Taxonomy" id="34480"/>
    <lineage>
        <taxon>Eukaryota</taxon>
        <taxon>Fungi</taxon>
        <taxon>Fungi incertae sedis</taxon>
        <taxon>Zoopagomycota</taxon>
        <taxon>Entomophthoromycotina</taxon>
        <taxon>Basidiobolomycetes</taxon>
        <taxon>Basidiobolales</taxon>
        <taxon>Basidiobolaceae</taxon>
        <taxon>Basidiobolus</taxon>
    </lineage>
</organism>
<dbReference type="Proteomes" id="UP001479436">
    <property type="component" value="Unassembled WGS sequence"/>
</dbReference>
<dbReference type="InterPro" id="IPR001680">
    <property type="entry name" value="WD40_rpt"/>
</dbReference>